<feature type="compositionally biased region" description="Polar residues" evidence="8">
    <location>
        <begin position="19"/>
        <end position="34"/>
    </location>
</feature>
<feature type="compositionally biased region" description="Polar residues" evidence="8">
    <location>
        <begin position="109"/>
        <end position="122"/>
    </location>
</feature>
<name>A0A9P6TFA6_9BASI</name>
<evidence type="ECO:0000256" key="5">
    <source>
        <dbReference type="ARBA" id="ARBA00022884"/>
    </source>
</evidence>
<feature type="compositionally biased region" description="Basic and acidic residues" evidence="8">
    <location>
        <begin position="45"/>
        <end position="65"/>
    </location>
</feature>
<protein>
    <recommendedName>
        <fullName evidence="4">Nucleolar protein 12</fullName>
    </recommendedName>
</protein>
<dbReference type="PROSITE" id="PS50102">
    <property type="entry name" value="RRM"/>
    <property type="match status" value="1"/>
</dbReference>
<feature type="region of interest" description="Disordered" evidence="8">
    <location>
        <begin position="158"/>
        <end position="238"/>
    </location>
</feature>
<feature type="region of interest" description="Disordered" evidence="8">
    <location>
        <begin position="636"/>
        <end position="673"/>
    </location>
</feature>
<evidence type="ECO:0000259" key="9">
    <source>
        <dbReference type="PROSITE" id="PS50102"/>
    </source>
</evidence>
<dbReference type="OrthoDB" id="442677at2759"/>
<evidence type="ECO:0000256" key="2">
    <source>
        <dbReference type="ARBA" id="ARBA00004604"/>
    </source>
</evidence>
<evidence type="ECO:0000313" key="10">
    <source>
        <dbReference type="EMBL" id="KAG0148583.1"/>
    </source>
</evidence>
<evidence type="ECO:0000256" key="8">
    <source>
        <dbReference type="SAM" id="MobiDB-lite"/>
    </source>
</evidence>
<dbReference type="GO" id="GO:0005730">
    <property type="term" value="C:nucleolus"/>
    <property type="evidence" value="ECO:0007669"/>
    <property type="project" value="UniProtKB-SubCell"/>
</dbReference>
<organism evidence="10 11">
    <name type="scientific">Cronartium quercuum f. sp. fusiforme G11</name>
    <dbReference type="NCBI Taxonomy" id="708437"/>
    <lineage>
        <taxon>Eukaryota</taxon>
        <taxon>Fungi</taxon>
        <taxon>Dikarya</taxon>
        <taxon>Basidiomycota</taxon>
        <taxon>Pucciniomycotina</taxon>
        <taxon>Pucciniomycetes</taxon>
        <taxon>Pucciniales</taxon>
        <taxon>Coleosporiaceae</taxon>
        <taxon>Cronartium</taxon>
    </lineage>
</organism>
<evidence type="ECO:0000313" key="11">
    <source>
        <dbReference type="Proteomes" id="UP000886653"/>
    </source>
</evidence>
<feature type="domain" description="RRM" evidence="9">
    <location>
        <begin position="451"/>
        <end position="537"/>
    </location>
</feature>
<dbReference type="SUPFAM" id="SSF54928">
    <property type="entry name" value="RNA-binding domain, RBD"/>
    <property type="match status" value="1"/>
</dbReference>
<sequence>MSPKRVRLSEPPPLAQAVSVPNNEQKESSNQIPVSSKKKNKKADRKGAKLAKDETPKFLLGEDKGKVDNELDQLFTSSIFPPLPVSITQESLPKAPDTQKVIGDTKASSFESAETMSQQNSNHEIERLPESSNYHISAEALAAMRQAKRFAKSLLKEANPTAIQRNPPALTSASASQRNIPMSESENDASESSSEDESSEPNIVHETLVSRNSLDSTSRATRSRKSRPCISNETPEERNSRTVFVGNVNVECVKNKARTREFLNHLLNPLSESEPLGPRSRIESYRFRGLPLATPIVTAEKAANRSDERSKAWRETQALSGPGLAEKASIDNPDGGRAGRRGAKTLPEAAATKLPEVKFLTPNQKRKVGYVTGDLHPDAKCCVSFVVISPPVETTEGTYLSAHELAKIISEKSDGTSFMGHVLRCDLAGTKLRDQTNQTEAQIISTDEQRRTLYIGGLDFTEQEDSIRKAVEDRLLKEKDGSPPDGGSWVQRVRIIRDKGTALNKGFAYVLLQTQDAVEEMLALETFKVGKRKVRLQKYVVSGKCAALKKLGHQIESAKGQTEKAQKAHKRPKLDLTQDISAIYAGPDLSNKLRPLSKAERKSIKSSTPARVERRMLKKQAKLKIKLADQQVDRKIQAVKSRPLKKTVNKPTATSIPKKKSRSDKRPHIKSKA</sequence>
<evidence type="ECO:0000256" key="3">
    <source>
        <dbReference type="ARBA" id="ARBA00007077"/>
    </source>
</evidence>
<evidence type="ECO:0000256" key="1">
    <source>
        <dbReference type="ARBA" id="ARBA00002475"/>
    </source>
</evidence>
<dbReference type="InterPro" id="IPR035979">
    <property type="entry name" value="RBD_domain_sf"/>
</dbReference>
<dbReference type="EMBL" id="MU167235">
    <property type="protein sequence ID" value="KAG0148583.1"/>
    <property type="molecule type" value="Genomic_DNA"/>
</dbReference>
<comment type="subcellular location">
    <subcellularLocation>
        <location evidence="2">Nucleus</location>
        <location evidence="2">Nucleolus</location>
    </subcellularLocation>
</comment>
<comment type="similarity">
    <text evidence="3">Belongs to the RRM RBM34 family.</text>
</comment>
<keyword evidence="5 7" id="KW-0694">RNA-binding</keyword>
<keyword evidence="6" id="KW-0539">Nucleus</keyword>
<dbReference type="PANTHER" id="PTHR23236:SF25">
    <property type="entry name" value="RNA-BINDING PROTEIN 34"/>
    <property type="match status" value="1"/>
</dbReference>
<dbReference type="InterPro" id="IPR000504">
    <property type="entry name" value="RRM_dom"/>
</dbReference>
<feature type="compositionally biased region" description="Basic residues" evidence="8">
    <location>
        <begin position="657"/>
        <end position="673"/>
    </location>
</feature>
<evidence type="ECO:0000256" key="4">
    <source>
        <dbReference type="ARBA" id="ARBA00015520"/>
    </source>
</evidence>
<feature type="region of interest" description="Disordered" evidence="8">
    <location>
        <begin position="302"/>
        <end position="339"/>
    </location>
</feature>
<dbReference type="Gene3D" id="3.30.70.330">
    <property type="match status" value="1"/>
</dbReference>
<dbReference type="SMART" id="SM00360">
    <property type="entry name" value="RRM"/>
    <property type="match status" value="1"/>
</dbReference>
<dbReference type="GO" id="GO:0000463">
    <property type="term" value="P:maturation of LSU-rRNA from tricistronic rRNA transcript (SSU-rRNA, 5.8S rRNA, LSU-rRNA)"/>
    <property type="evidence" value="ECO:0007669"/>
    <property type="project" value="TreeGrafter"/>
</dbReference>
<keyword evidence="11" id="KW-1185">Reference proteome</keyword>
<dbReference type="PANTHER" id="PTHR23236">
    <property type="entry name" value="EUKARYOTIC TRANSLATION INITIATION FACTOR 4B/4H"/>
    <property type="match status" value="1"/>
</dbReference>
<proteinExistence type="inferred from homology"/>
<feature type="region of interest" description="Disordered" evidence="8">
    <location>
        <begin position="1"/>
        <end position="65"/>
    </location>
</feature>
<evidence type="ECO:0000256" key="7">
    <source>
        <dbReference type="PROSITE-ProRule" id="PRU00176"/>
    </source>
</evidence>
<feature type="compositionally biased region" description="Acidic residues" evidence="8">
    <location>
        <begin position="185"/>
        <end position="199"/>
    </location>
</feature>
<comment type="function">
    <text evidence="1">Involved in pre-25S rRNA processing.</text>
</comment>
<dbReference type="Proteomes" id="UP000886653">
    <property type="component" value="Unassembled WGS sequence"/>
</dbReference>
<feature type="compositionally biased region" description="Polar residues" evidence="8">
    <location>
        <begin position="161"/>
        <end position="182"/>
    </location>
</feature>
<dbReference type="GO" id="GO:0019843">
    <property type="term" value="F:rRNA binding"/>
    <property type="evidence" value="ECO:0007669"/>
    <property type="project" value="TreeGrafter"/>
</dbReference>
<feature type="compositionally biased region" description="Basic and acidic residues" evidence="8">
    <location>
        <begin position="302"/>
        <end position="314"/>
    </location>
</feature>
<reference evidence="10" key="1">
    <citation type="submission" date="2013-11" db="EMBL/GenBank/DDBJ databases">
        <title>Genome sequence of the fusiform rust pathogen reveals effectors for host alternation and coevolution with pine.</title>
        <authorList>
            <consortium name="DOE Joint Genome Institute"/>
            <person name="Smith K."/>
            <person name="Pendleton A."/>
            <person name="Kubisiak T."/>
            <person name="Anderson C."/>
            <person name="Salamov A."/>
            <person name="Aerts A."/>
            <person name="Riley R."/>
            <person name="Clum A."/>
            <person name="Lindquist E."/>
            <person name="Ence D."/>
            <person name="Campbell M."/>
            <person name="Kronenberg Z."/>
            <person name="Feau N."/>
            <person name="Dhillon B."/>
            <person name="Hamelin R."/>
            <person name="Burleigh J."/>
            <person name="Smith J."/>
            <person name="Yandell M."/>
            <person name="Nelson C."/>
            <person name="Grigoriev I."/>
            <person name="Davis J."/>
        </authorList>
    </citation>
    <scope>NUCLEOTIDE SEQUENCE</scope>
    <source>
        <strain evidence="10">G11</strain>
    </source>
</reference>
<comment type="caution">
    <text evidence="10">The sequence shown here is derived from an EMBL/GenBank/DDBJ whole genome shotgun (WGS) entry which is preliminary data.</text>
</comment>
<accession>A0A9P6TFA6</accession>
<gene>
    <name evidence="10" type="ORF">CROQUDRAFT_105660</name>
</gene>
<dbReference type="AlphaFoldDB" id="A0A9P6TFA6"/>
<evidence type="ECO:0000256" key="6">
    <source>
        <dbReference type="ARBA" id="ARBA00023242"/>
    </source>
</evidence>
<dbReference type="InterPro" id="IPR012677">
    <property type="entry name" value="Nucleotide-bd_a/b_plait_sf"/>
</dbReference>
<feature type="region of interest" description="Disordered" evidence="8">
    <location>
        <begin position="109"/>
        <end position="131"/>
    </location>
</feature>